<organism evidence="2 3">
    <name type="scientific">Protopolystoma xenopodis</name>
    <dbReference type="NCBI Taxonomy" id="117903"/>
    <lineage>
        <taxon>Eukaryota</taxon>
        <taxon>Metazoa</taxon>
        <taxon>Spiralia</taxon>
        <taxon>Lophotrochozoa</taxon>
        <taxon>Platyhelminthes</taxon>
        <taxon>Monogenea</taxon>
        <taxon>Polyopisthocotylea</taxon>
        <taxon>Polystomatidea</taxon>
        <taxon>Polystomatidae</taxon>
        <taxon>Protopolystoma</taxon>
    </lineage>
</organism>
<evidence type="ECO:0000259" key="1">
    <source>
        <dbReference type="Pfam" id="PF08385"/>
    </source>
</evidence>
<keyword evidence="3" id="KW-1185">Reference proteome</keyword>
<comment type="caution">
    <text evidence="2">The sequence shown here is derived from an EMBL/GenBank/DDBJ whole genome shotgun (WGS) entry which is preliminary data.</text>
</comment>
<sequence>MKKDPFVAQYMPPVTGSIYWCRLILNTVKASILRFTNAQPDILEEEEGKLVKTRYVALAHALRNYERSRHNIWMNEAQIATTLRLSQSILLKCHLQIPFNQYFRTISGMNVLSQLYYLLVLERQPVTFIDASPLSTRVEPEVELKYN</sequence>
<evidence type="ECO:0000313" key="2">
    <source>
        <dbReference type="EMBL" id="VEL42909.1"/>
    </source>
</evidence>
<gene>
    <name evidence="2" type="ORF">PXEA_LOCUS36349</name>
</gene>
<dbReference type="Proteomes" id="UP000784294">
    <property type="component" value="Unassembled WGS sequence"/>
</dbReference>
<evidence type="ECO:0000313" key="3">
    <source>
        <dbReference type="Proteomes" id="UP000784294"/>
    </source>
</evidence>
<protein>
    <recommendedName>
        <fullName evidence="1">Dynein heavy chain tail domain-containing protein</fullName>
    </recommendedName>
</protein>
<dbReference type="EMBL" id="CAAALY010277495">
    <property type="protein sequence ID" value="VEL42909.1"/>
    <property type="molecule type" value="Genomic_DNA"/>
</dbReference>
<dbReference type="InterPro" id="IPR013594">
    <property type="entry name" value="Dynein_heavy_tail"/>
</dbReference>
<feature type="domain" description="Dynein heavy chain tail" evidence="1">
    <location>
        <begin position="2"/>
        <end position="92"/>
    </location>
</feature>
<name>A0A3S5AQN9_9PLAT</name>
<proteinExistence type="predicted"/>
<dbReference type="Pfam" id="PF08385">
    <property type="entry name" value="DHC_N1"/>
    <property type="match status" value="1"/>
</dbReference>
<reference evidence="2" key="1">
    <citation type="submission" date="2018-11" db="EMBL/GenBank/DDBJ databases">
        <authorList>
            <consortium name="Pathogen Informatics"/>
        </authorList>
    </citation>
    <scope>NUCLEOTIDE SEQUENCE</scope>
</reference>
<dbReference type="OrthoDB" id="64868at2759"/>
<dbReference type="AlphaFoldDB" id="A0A3S5AQN9"/>
<accession>A0A3S5AQN9</accession>